<evidence type="ECO:0000256" key="10">
    <source>
        <dbReference type="ARBA" id="ARBA00023049"/>
    </source>
</evidence>
<keyword evidence="10 12" id="KW-0482">Metalloprotease</keyword>
<dbReference type="InterPro" id="IPR011096">
    <property type="entry name" value="FTP_domain"/>
</dbReference>
<evidence type="ECO:0000256" key="2">
    <source>
        <dbReference type="ARBA" id="ARBA00004613"/>
    </source>
</evidence>
<name>A0ABQ8ES13_9FUNG</name>
<dbReference type="Proteomes" id="UP001648503">
    <property type="component" value="Unassembled WGS sequence"/>
</dbReference>
<dbReference type="EMBL" id="JAFCIX010000580">
    <property type="protein sequence ID" value="KAH6585628.1"/>
    <property type="molecule type" value="Genomic_DNA"/>
</dbReference>
<evidence type="ECO:0000256" key="9">
    <source>
        <dbReference type="ARBA" id="ARBA00022833"/>
    </source>
</evidence>
<evidence type="ECO:0000256" key="4">
    <source>
        <dbReference type="ARBA" id="ARBA00022525"/>
    </source>
</evidence>
<keyword evidence="11 12" id="KW-0865">Zymogen</keyword>
<evidence type="ECO:0000256" key="11">
    <source>
        <dbReference type="ARBA" id="ARBA00023145"/>
    </source>
</evidence>
<feature type="compositionally biased region" description="Low complexity" evidence="13">
    <location>
        <begin position="272"/>
        <end position="284"/>
    </location>
</feature>
<keyword evidence="4 12" id="KW-0964">Secreted</keyword>
<feature type="chain" id="PRO_5044958348" description="Extracellular metalloproteinase" evidence="12">
    <location>
        <begin position="20"/>
        <end position="596"/>
    </location>
</feature>
<evidence type="ECO:0000313" key="16">
    <source>
        <dbReference type="Proteomes" id="UP001648503"/>
    </source>
</evidence>
<evidence type="ECO:0000256" key="3">
    <source>
        <dbReference type="ARBA" id="ARBA00006006"/>
    </source>
</evidence>
<comment type="caution">
    <text evidence="15">The sequence shown here is derived from an EMBL/GenBank/DDBJ whole genome shotgun (WGS) entry which is preliminary data.</text>
</comment>
<dbReference type="InterPro" id="IPR050371">
    <property type="entry name" value="Fungal_virulence_M36"/>
</dbReference>
<feature type="domain" description="FTP" evidence="14">
    <location>
        <begin position="85"/>
        <end position="134"/>
    </location>
</feature>
<comment type="cofactor">
    <cofactor evidence="1 12">
        <name>Zn(2+)</name>
        <dbReference type="ChEBI" id="CHEBI:29105"/>
    </cofactor>
</comment>
<keyword evidence="5 12" id="KW-0645">Protease</keyword>
<evidence type="ECO:0000256" key="13">
    <source>
        <dbReference type="SAM" id="MobiDB-lite"/>
    </source>
</evidence>
<dbReference type="EC" id="3.4.24.-" evidence="12"/>
<gene>
    <name evidence="15" type="ORF">BASA50_001236</name>
</gene>
<keyword evidence="8 12" id="KW-0378">Hydrolase</keyword>
<feature type="compositionally biased region" description="Polar residues" evidence="13">
    <location>
        <begin position="262"/>
        <end position="271"/>
    </location>
</feature>
<dbReference type="Gene3D" id="3.10.170.10">
    <property type="match status" value="1"/>
</dbReference>
<evidence type="ECO:0000256" key="1">
    <source>
        <dbReference type="ARBA" id="ARBA00001947"/>
    </source>
</evidence>
<dbReference type="Pfam" id="PF07504">
    <property type="entry name" value="FTP"/>
    <property type="match status" value="1"/>
</dbReference>
<dbReference type="CDD" id="cd09596">
    <property type="entry name" value="M36"/>
    <property type="match status" value="1"/>
</dbReference>
<dbReference type="Pfam" id="PF02128">
    <property type="entry name" value="Peptidase_M36"/>
    <property type="match status" value="1"/>
</dbReference>
<dbReference type="PANTHER" id="PTHR33478">
    <property type="entry name" value="EXTRACELLULAR METALLOPROTEINASE MEP"/>
    <property type="match status" value="1"/>
</dbReference>
<evidence type="ECO:0000256" key="7">
    <source>
        <dbReference type="ARBA" id="ARBA00022729"/>
    </source>
</evidence>
<keyword evidence="16" id="KW-1185">Reference proteome</keyword>
<evidence type="ECO:0000259" key="14">
    <source>
        <dbReference type="Pfam" id="PF07504"/>
    </source>
</evidence>
<comment type="similarity">
    <text evidence="3 12">Belongs to the peptidase M36 family.</text>
</comment>
<dbReference type="SUPFAM" id="SSF55486">
    <property type="entry name" value="Metalloproteases ('zincins'), catalytic domain"/>
    <property type="match status" value="1"/>
</dbReference>
<proteinExistence type="inferred from homology"/>
<organism evidence="15 16">
    <name type="scientific">Batrachochytrium salamandrivorans</name>
    <dbReference type="NCBI Taxonomy" id="1357716"/>
    <lineage>
        <taxon>Eukaryota</taxon>
        <taxon>Fungi</taxon>
        <taxon>Fungi incertae sedis</taxon>
        <taxon>Chytridiomycota</taxon>
        <taxon>Chytridiomycota incertae sedis</taxon>
        <taxon>Chytridiomycetes</taxon>
        <taxon>Rhizophydiales</taxon>
        <taxon>Rhizophydiales incertae sedis</taxon>
        <taxon>Batrachochytrium</taxon>
    </lineage>
</organism>
<evidence type="ECO:0000256" key="5">
    <source>
        <dbReference type="ARBA" id="ARBA00022670"/>
    </source>
</evidence>
<keyword evidence="6 12" id="KW-0479">Metal-binding</keyword>
<keyword evidence="9 12" id="KW-0862">Zinc</keyword>
<evidence type="ECO:0000313" key="15">
    <source>
        <dbReference type="EMBL" id="KAH6585628.1"/>
    </source>
</evidence>
<feature type="region of interest" description="Disordered" evidence="13">
    <location>
        <begin position="256"/>
        <end position="285"/>
    </location>
</feature>
<protein>
    <recommendedName>
        <fullName evidence="12">Extracellular metalloproteinase</fullName>
        <ecNumber evidence="12">3.4.24.-</ecNumber>
    </recommendedName>
    <alternativeName>
        <fullName evidence="12">Fungalysin</fullName>
    </alternativeName>
</protein>
<evidence type="ECO:0000256" key="12">
    <source>
        <dbReference type="RuleBase" id="RU364017"/>
    </source>
</evidence>
<keyword evidence="7 12" id="KW-0732">Signal</keyword>
<reference evidence="15 16" key="1">
    <citation type="submission" date="2021-02" db="EMBL/GenBank/DDBJ databases">
        <title>Variation within the Batrachochytrium salamandrivorans European outbreak.</title>
        <authorList>
            <person name="Kelly M."/>
            <person name="Pasmans F."/>
            <person name="Shea T.P."/>
            <person name="Munoz J.F."/>
            <person name="Carranza S."/>
            <person name="Cuomo C.A."/>
            <person name="Martel A."/>
        </authorList>
    </citation>
    <scope>NUCLEOTIDE SEQUENCE [LARGE SCALE GENOMIC DNA]</scope>
    <source>
        <strain evidence="15 16">AMFP18/2</strain>
    </source>
</reference>
<evidence type="ECO:0000256" key="8">
    <source>
        <dbReference type="ARBA" id="ARBA00022801"/>
    </source>
</evidence>
<dbReference type="Gene3D" id="1.10.390.10">
    <property type="entry name" value="Neutral Protease Domain 2"/>
    <property type="match status" value="1"/>
</dbReference>
<evidence type="ECO:0000256" key="6">
    <source>
        <dbReference type="ARBA" id="ARBA00022723"/>
    </source>
</evidence>
<dbReference type="InterPro" id="IPR027268">
    <property type="entry name" value="Peptidase_M4/M1_CTD_sf"/>
</dbReference>
<sequence length="596" mass="64610">MFVPALTLILALASSTVIAVPMIDNVYKRDVDSLDPSSTELPFYFPESFYEDIPHSGDSPSPSSEEDDAKTATDFIFNRLNLGENDFKVSNSYTDSFGIGHVYGTHMVNGVGVANHQAAAHVKNGKVTFFSSSFGTDQHLTKRDLIISEANATLSFKQVSVTVSTKLGIPVYSEFEHALEYVAQSDGKIVYAYKFQLRDNLVTKWIEVWCATTTGEIVQAINFAKKASYKVVQIPRRDPTEGFSVVTKPEFIGSSPKGWTDGNATEGNNVITKTPSGKTTPSTKDGVFDTKFNGDDEPDTDANIAAAAVNLFYLSNIMHDISYQYGFTEKAGNFQKDNFGKGGQGGDAVTINVLNPSSSNDATFFAPADGRPGVMNMFRFTITTPNRSGGLDNGIVLHEYAHGITSRLTGGAATSGCLSTDEAGGMSEGWSDIMAMMVLAKDSDTATTGITIGAYIINNLRGFRSHPYTTNMTVNPLTYGGLKARSEVHDVGEVWASMLWEVYWGLVTKHGFSTNLYDTKQSAGNIVTMKIIIGGLMLQSCNPTFLGARDAIIAADKLHYKSANKCEIYKAFAKRGLGLKATDTRTDDFSVPPECQ</sequence>
<dbReference type="InterPro" id="IPR001842">
    <property type="entry name" value="Peptidase_M36"/>
</dbReference>
<accession>A0ABQ8ES13</accession>
<dbReference type="PANTHER" id="PTHR33478:SF1">
    <property type="entry name" value="EXTRACELLULAR METALLOPROTEINASE MEP"/>
    <property type="match status" value="1"/>
</dbReference>
<comment type="subcellular location">
    <subcellularLocation>
        <location evidence="2 12">Secreted</location>
    </subcellularLocation>
</comment>
<dbReference type="PRINTS" id="PR00999">
    <property type="entry name" value="FUNGALYSIN"/>
</dbReference>
<feature type="signal peptide" evidence="12">
    <location>
        <begin position="1"/>
        <end position="19"/>
    </location>
</feature>